<dbReference type="HOGENOM" id="CLU_3232521_0_0_6"/>
<gene>
    <name evidence="2" type="ORF">CYCME_2294</name>
</gene>
<dbReference type="KEGG" id="cza:CYCME_2294"/>
<dbReference type="AlphaFoldDB" id="S5TA35"/>
<accession>S5TA35</accession>
<evidence type="ECO:0000313" key="3">
    <source>
        <dbReference type="Proteomes" id="UP000015380"/>
    </source>
</evidence>
<evidence type="ECO:0008006" key="4">
    <source>
        <dbReference type="Google" id="ProtNLM"/>
    </source>
</evidence>
<evidence type="ECO:0000256" key="1">
    <source>
        <dbReference type="SAM" id="Phobius"/>
    </source>
</evidence>
<dbReference type="Proteomes" id="UP000015380">
    <property type="component" value="Chromosome"/>
</dbReference>
<organism evidence="2 3">
    <name type="scientific">Cycloclasticus zancles 78-ME</name>
    <dbReference type="NCBI Taxonomy" id="1198232"/>
    <lineage>
        <taxon>Bacteria</taxon>
        <taxon>Pseudomonadati</taxon>
        <taxon>Pseudomonadota</taxon>
        <taxon>Gammaproteobacteria</taxon>
        <taxon>Thiotrichales</taxon>
        <taxon>Piscirickettsiaceae</taxon>
        <taxon>Cycloclasticus</taxon>
    </lineage>
</organism>
<protein>
    <recommendedName>
        <fullName evidence="4">DUF2474 domain-containing protein</fullName>
    </recommendedName>
</protein>
<keyword evidence="3" id="KW-1185">Reference proteome</keyword>
<evidence type="ECO:0000313" key="2">
    <source>
        <dbReference type="EMBL" id="AGS40606.1"/>
    </source>
</evidence>
<keyword evidence="1" id="KW-0472">Membrane</keyword>
<reference evidence="2 3" key="1">
    <citation type="submission" date="2013-05" db="EMBL/GenBank/DDBJ databases">
        <title>Between feast and famine: a lifestyle of most important marine PAH-degrading bacterium Cycloclasticus sp. 7ME.</title>
        <authorList>
            <person name="Yakimov M.M."/>
            <person name="Messina E."/>
            <person name="Genovese M."/>
            <person name="Denaro R."/>
            <person name="Crisafi F."/>
            <person name="Russo D."/>
            <person name="Cappello S."/>
            <person name="Santisi S."/>
            <person name="Smedile F."/>
            <person name="Golyshina O.V."/>
            <person name="Tran H."/>
            <person name="Pieper D.H."/>
            <person name="Golyshin P.N."/>
            <person name="Giuliano L."/>
        </authorList>
    </citation>
    <scope>NUCLEOTIDE SEQUENCE [LARGE SCALE GENOMIC DNA]</scope>
    <source>
        <strain evidence="2 3">78-ME</strain>
    </source>
</reference>
<name>S5TA35_9GAMM</name>
<proteinExistence type="predicted"/>
<keyword evidence="1" id="KW-0812">Transmembrane</keyword>
<sequence length="43" mass="5084">MDKLLSKYLSPKQKQWAWFVILWCFGLFCVVSMGAVIKFIMNI</sequence>
<feature type="transmembrane region" description="Helical" evidence="1">
    <location>
        <begin position="16"/>
        <end position="41"/>
    </location>
</feature>
<keyword evidence="1" id="KW-1133">Transmembrane helix</keyword>
<dbReference type="PATRIC" id="fig|1198232.3.peg.2265"/>
<dbReference type="EMBL" id="CP005996">
    <property type="protein sequence ID" value="AGS40606.1"/>
    <property type="molecule type" value="Genomic_DNA"/>
</dbReference>
<reference evidence="3" key="2">
    <citation type="journal article" date="2016" name="Environ. Microbiol. Rep.">
        <title>Analysis of defence systems and a conjugative IncP-1 plasmid in the marine polyaromatic hydrocarbons-degrading bacterium Cycloclasticus sp. 78-ME.</title>
        <authorList>
            <person name="Yakimov M.M."/>
            <person name="Crisafi F."/>
            <person name="Messina E."/>
            <person name="Smedile F."/>
            <person name="Lopatina A."/>
            <person name="Denaro R."/>
            <person name="Pieper D.H."/>
            <person name="Golyshin P.N."/>
            <person name="Giuliano L."/>
        </authorList>
    </citation>
    <scope>NUCLEOTIDE SEQUENCE [LARGE SCALE GENOMIC DNA]</scope>
    <source>
        <strain evidence="3">78-ME</strain>
    </source>
</reference>